<feature type="coiled-coil region" evidence="1">
    <location>
        <begin position="69"/>
        <end position="96"/>
    </location>
</feature>
<dbReference type="SUPFAM" id="SSF69304">
    <property type="entry name" value="Tricorn protease N-terminal domain"/>
    <property type="match status" value="1"/>
</dbReference>
<comment type="caution">
    <text evidence="4">The sequence shown here is derived from an EMBL/GenBank/DDBJ whole genome shotgun (WGS) entry which is preliminary data.</text>
</comment>
<dbReference type="Pfam" id="PF20148">
    <property type="entry name" value="DUF6531"/>
    <property type="match status" value="1"/>
</dbReference>
<dbReference type="InterPro" id="IPR045351">
    <property type="entry name" value="DUF6531"/>
</dbReference>
<name>A0ABS4W829_9MICC</name>
<dbReference type="InterPro" id="IPR006530">
    <property type="entry name" value="YD"/>
</dbReference>
<reference evidence="4 5" key="1">
    <citation type="submission" date="2021-03" db="EMBL/GenBank/DDBJ databases">
        <title>Sequencing the genomes of 1000 actinobacteria strains.</title>
        <authorList>
            <person name="Klenk H.-P."/>
        </authorList>
    </citation>
    <scope>NUCLEOTIDE SEQUENCE [LARGE SCALE GENOMIC DNA]</scope>
    <source>
        <strain evidence="4 5">DSM 15454</strain>
    </source>
</reference>
<protein>
    <submittedName>
        <fullName evidence="4">RHS repeat-associated protein</fullName>
    </submittedName>
</protein>
<evidence type="ECO:0000313" key="5">
    <source>
        <dbReference type="Proteomes" id="UP000766570"/>
    </source>
</evidence>
<dbReference type="InterPro" id="IPR022385">
    <property type="entry name" value="Rhs_assc_core"/>
</dbReference>
<dbReference type="PANTHER" id="PTHR32305:SF15">
    <property type="entry name" value="PROTEIN RHSA-RELATED"/>
    <property type="match status" value="1"/>
</dbReference>
<evidence type="ECO:0000259" key="3">
    <source>
        <dbReference type="Pfam" id="PF20148"/>
    </source>
</evidence>
<feature type="region of interest" description="Disordered" evidence="2">
    <location>
        <begin position="1061"/>
        <end position="1080"/>
    </location>
</feature>
<evidence type="ECO:0000313" key="4">
    <source>
        <dbReference type="EMBL" id="MBP2372359.1"/>
    </source>
</evidence>
<keyword evidence="1" id="KW-0175">Coiled coil</keyword>
<evidence type="ECO:0000256" key="2">
    <source>
        <dbReference type="SAM" id="MobiDB-lite"/>
    </source>
</evidence>
<organism evidence="4 5">
    <name type="scientific">Paeniglutamicibacter psychrophenolicus</name>
    <dbReference type="NCBI Taxonomy" id="257454"/>
    <lineage>
        <taxon>Bacteria</taxon>
        <taxon>Bacillati</taxon>
        <taxon>Actinomycetota</taxon>
        <taxon>Actinomycetes</taxon>
        <taxon>Micrococcales</taxon>
        <taxon>Micrococcaceae</taxon>
        <taxon>Paeniglutamicibacter</taxon>
    </lineage>
</organism>
<dbReference type="InterPro" id="IPR031325">
    <property type="entry name" value="RHS_repeat"/>
</dbReference>
<dbReference type="InterPro" id="IPR050708">
    <property type="entry name" value="T6SS_VgrG/RHS"/>
</dbReference>
<dbReference type="Proteomes" id="UP000766570">
    <property type="component" value="Unassembled WGS sequence"/>
</dbReference>
<feature type="domain" description="DUF6531" evidence="3">
    <location>
        <begin position="289"/>
        <end position="361"/>
    </location>
</feature>
<dbReference type="EMBL" id="JAGIOE010000001">
    <property type="protein sequence ID" value="MBP2372359.1"/>
    <property type="molecule type" value="Genomic_DNA"/>
</dbReference>
<dbReference type="NCBIfam" id="TIGR01643">
    <property type="entry name" value="YD_repeat_2x"/>
    <property type="match status" value="11"/>
</dbReference>
<proteinExistence type="predicted"/>
<accession>A0ABS4W829</accession>
<dbReference type="PANTHER" id="PTHR32305">
    <property type="match status" value="1"/>
</dbReference>
<dbReference type="Pfam" id="PF05593">
    <property type="entry name" value="RHS_repeat"/>
    <property type="match status" value="10"/>
</dbReference>
<dbReference type="Gene3D" id="2.180.10.10">
    <property type="entry name" value="RHS repeat-associated core"/>
    <property type="match status" value="5"/>
</dbReference>
<sequence length="1812" mass="191785">MADLGVFDHDVVFDNGTADALIAAFNLAALSIEEQSGSRSSLVATAGTEFKGHFSQLFADNARVASADATELAARLREAAAGAKSLKEEASKENERRRLAREWKQRTDERRDNFLARGWDWVFGEEDPPVGPPAREVSIEASAPVAGVRQTPAPGGGSNTGVSAARPSDLRSFATGSANLDTELAGRPAALRGHLADFASRCSFGSLHANGVVNGFDKWLEANGQDVAWALTIANAFAAAGGEGNVSRLADSALMAALASQGVGATRQDIAIDAAFALGAPPTTGYSMDPVNTSTGNFLETEVDLGFAGAAAALVATRTYNSLDERIGAFGLGWASVFDTRLELEDEGAWMVLSDGRHLWFPRLGEGWDRAEGESSWLAREIPSDEVRAKYESESAEVLVVRDNAGARWVFTTAGTWLSSDTGPGTAVLVRRNAEGRIAELAHERGRWVRTEFTGERITALAASDGRRVEFEYDKNGQLLSAAGPGGVRSYRWNDAGLIEAVTDAAGVEEAVNTYDEHGRVKTQVSAFGRVTRFAYLPGRLTVVSDADGTRSNAWIADAKGRLVGVIDADDNRQSMSYDRYGNLVSATERDGSLTVHAYDRRGRKIRTLTPSGADITYGYDEADRPVAVVAESGATVHYEYADGSSRNPSIIIDPEGGRTQLHWREGLLEKVTDPVGVTLSFGHDAHGDLSTITNAFGDTATLHRDAAGRVTGAVSPGGARTTYLYDACGRLVSRRDADGALWKFEYAPGGALAVVTDPLGARTEMHYGPHGQLAKSVDPLGRAVTRSFDDFGLVTGVELPDGARWGFDHDALSRLTQVTDPSGHAWSREYNKNGELTAVVDPTGVRRQMSADAASGTVTVQDAFERSSVRCDEFGRPVATERPDGSTELVTYDACGRPVELVDAEGGLTLLRRDAAGRVIEHRSPGGAVTGFAYDAAGRPAASIDPTGARTTLEYDADSRVVARVFPGGETERLGYDAVGRVASRYTPGRGTSRFEYDLAGRMVRAVDSSFGRRKFRYDAAGQLVEAVNGLGGVTRYEYDTRGRLVTVTDPLGATTRRSYNESDQVVAETDPLGRSTTAGFDPAGRQLWQCDPEGRRTEWRYDAAGRQVWLGVNGQVLMQVSRDARSRTVRITDRTREDGAAVEQLLRFNRRGQLIQRLRNGAGPSWEYDADGNRTAMVDPLGTRTEFGHDAAGRVVVVEHPVFGRIAYERDAAGRMVGAVASDAVQNWDYVEGALVRHTTTTVDGVTETLIRRDADGRIAAILAGGTETRFFYDAACQLERSVRGDGVVSEWRYDLSGRLVAESVQGLGAELAYDAAGQLRSRTDDAGASTYAYDGLGRRTEAVAPDGSVRSFEWSPAGWLGAVATEDSGGETSRSELWVDALGELAEVDGAAVWWDSAEVAPRLMSVGDQSVVALPGGVTAIGGTVLSAGWRSAHPTQAGSPWGTAADALPGIPSGLAVGASGGLQVAGLDWFGARAYDPLTRGFLSVDPLDPVAGSGWAGNPYSFAGNDPLHAIDPLGLQAVTEADLQAYRDGNNGALAAAGDWCADNWEYFAGGAMVVAGGVLMATGVGGPAGMMLIGAGADVIIQKATTGDVNWGQTAVMGLAGGLGGLAMAGRLGAAGVTGIKAAVGEGMASGAASGGTGNAYTYATGPGPHTATGFLGATGMGLLSGGAMGGAGAGVGHKIAGRLLAPLTTRPQADTIVMGRWMEGRVIPYADAHDYGYYNATPQRIHNFFKDHTSEAFTEKVDLAFNKVWINGQVRQGKTIIDIGESGPAPSVYYNMELESVNSYPKYVQDTQRPVHLGRLLG</sequence>
<dbReference type="NCBIfam" id="TIGR03696">
    <property type="entry name" value="Rhs_assc_core"/>
    <property type="match status" value="1"/>
</dbReference>
<dbReference type="RefSeq" id="WP_209905686.1">
    <property type="nucleotide sequence ID" value="NZ_BAAAMI010000022.1"/>
</dbReference>
<evidence type="ECO:0000256" key="1">
    <source>
        <dbReference type="SAM" id="Coils"/>
    </source>
</evidence>
<keyword evidence="5" id="KW-1185">Reference proteome</keyword>
<gene>
    <name evidence="4" type="ORF">JOF46_000271</name>
</gene>